<dbReference type="RefSeq" id="WP_394845579.1">
    <property type="nucleotide sequence ID" value="NZ_CP089982.1"/>
</dbReference>
<evidence type="ECO:0000256" key="1">
    <source>
        <dbReference type="SAM" id="Phobius"/>
    </source>
</evidence>
<keyword evidence="4" id="KW-1185">Reference proteome</keyword>
<keyword evidence="1" id="KW-1133">Transmembrane helix</keyword>
<accession>A0ABZ2KF32</accession>
<organism evidence="3 4">
    <name type="scientific">Pendulispora brunnea</name>
    <dbReference type="NCBI Taxonomy" id="2905690"/>
    <lineage>
        <taxon>Bacteria</taxon>
        <taxon>Pseudomonadati</taxon>
        <taxon>Myxococcota</taxon>
        <taxon>Myxococcia</taxon>
        <taxon>Myxococcales</taxon>
        <taxon>Sorangiineae</taxon>
        <taxon>Pendulisporaceae</taxon>
        <taxon>Pendulispora</taxon>
    </lineage>
</organism>
<dbReference type="InterPro" id="IPR025711">
    <property type="entry name" value="PepSY"/>
</dbReference>
<reference evidence="3 4" key="1">
    <citation type="submission" date="2021-12" db="EMBL/GenBank/DDBJ databases">
        <title>Discovery of the Pendulisporaceae a myxobacterial family with distinct sporulation behavior and unique specialized metabolism.</title>
        <authorList>
            <person name="Garcia R."/>
            <person name="Popoff A."/>
            <person name="Bader C.D."/>
            <person name="Loehr J."/>
            <person name="Walesch S."/>
            <person name="Walt C."/>
            <person name="Boldt J."/>
            <person name="Bunk B."/>
            <person name="Haeckl F.J.F.P.J."/>
            <person name="Gunesch A.P."/>
            <person name="Birkelbach J."/>
            <person name="Nuebel U."/>
            <person name="Pietschmann T."/>
            <person name="Bach T."/>
            <person name="Mueller R."/>
        </authorList>
    </citation>
    <scope>NUCLEOTIDE SEQUENCE [LARGE SCALE GENOMIC DNA]</scope>
    <source>
        <strain evidence="3 4">MSr12523</strain>
    </source>
</reference>
<keyword evidence="1" id="KW-0812">Transmembrane</keyword>
<evidence type="ECO:0000259" key="2">
    <source>
        <dbReference type="Pfam" id="PF03413"/>
    </source>
</evidence>
<name>A0ABZ2KF32_9BACT</name>
<feature type="domain" description="PepSY" evidence="2">
    <location>
        <begin position="105"/>
        <end position="159"/>
    </location>
</feature>
<feature type="transmembrane region" description="Helical" evidence="1">
    <location>
        <begin position="12"/>
        <end position="36"/>
    </location>
</feature>
<dbReference type="Proteomes" id="UP001379533">
    <property type="component" value="Chromosome"/>
</dbReference>
<dbReference type="Pfam" id="PF03413">
    <property type="entry name" value="PepSY"/>
    <property type="match status" value="1"/>
</dbReference>
<dbReference type="EMBL" id="CP089982">
    <property type="protein sequence ID" value="WXA94971.1"/>
    <property type="molecule type" value="Genomic_DNA"/>
</dbReference>
<dbReference type="Gene3D" id="3.10.450.40">
    <property type="match status" value="1"/>
</dbReference>
<sequence length="227" mass="25101">MSRFASYTRKLHFTVTAIVGVQLVAWALTGFAFTLFDFRVVRGTDDRAPVAALDWASVRLRPGEIVSDAQSVRLKMLDARPVYEVVPMEGEPRLVDAADGTAVAIDEARAARIATKAYRGEAHARSVERKDDEGKAIWVVHLDDARATDVAVDAATGDIAWWRNETWRSFDVLWSIHVLGYVNRHSPAHWPLRIVGFLAAIAATSGAGLLLVRLARRLSTRKATPTR</sequence>
<gene>
    <name evidence="3" type="ORF">LZC95_52185</name>
</gene>
<evidence type="ECO:0000313" key="4">
    <source>
        <dbReference type="Proteomes" id="UP001379533"/>
    </source>
</evidence>
<evidence type="ECO:0000313" key="3">
    <source>
        <dbReference type="EMBL" id="WXA94971.1"/>
    </source>
</evidence>
<keyword evidence="1" id="KW-0472">Membrane</keyword>
<proteinExistence type="predicted"/>
<protein>
    <submittedName>
        <fullName evidence="3">PepSY domain-containing protein</fullName>
    </submittedName>
</protein>
<feature type="transmembrane region" description="Helical" evidence="1">
    <location>
        <begin position="190"/>
        <end position="212"/>
    </location>
</feature>